<dbReference type="PROSITE" id="PS51257">
    <property type="entry name" value="PROKAR_LIPOPROTEIN"/>
    <property type="match status" value="1"/>
</dbReference>
<organism evidence="1 2">
    <name type="scientific">Algoriphagus sediminis</name>
    <dbReference type="NCBI Taxonomy" id="3057113"/>
    <lineage>
        <taxon>Bacteria</taxon>
        <taxon>Pseudomonadati</taxon>
        <taxon>Bacteroidota</taxon>
        <taxon>Cytophagia</taxon>
        <taxon>Cytophagales</taxon>
        <taxon>Cyclobacteriaceae</taxon>
        <taxon>Algoriphagus</taxon>
    </lineage>
</organism>
<reference evidence="1" key="1">
    <citation type="submission" date="2023-06" db="EMBL/GenBank/DDBJ databases">
        <title>Robiginitalea aurantiacus sp. nov. and Algoriphagus sediminis sp. nov., isolated from coastal sediment.</title>
        <authorList>
            <person name="Zhou Z.Y."/>
            <person name="An J."/>
            <person name="Jia Y.W."/>
            <person name="Du Z.J."/>
        </authorList>
    </citation>
    <scope>NUCLEOTIDE SEQUENCE</scope>
    <source>
        <strain evidence="1">C2-7</strain>
    </source>
</reference>
<proteinExistence type="predicted"/>
<protein>
    <submittedName>
        <fullName evidence="1">YwqG family protein</fullName>
    </submittedName>
</protein>
<dbReference type="RefSeq" id="WP_289999532.1">
    <property type="nucleotide sequence ID" value="NZ_JAUEPH010000003.1"/>
</dbReference>
<dbReference type="Pfam" id="PF09234">
    <property type="entry name" value="DUF1963"/>
    <property type="match status" value="1"/>
</dbReference>
<evidence type="ECO:0000313" key="1">
    <source>
        <dbReference type="EMBL" id="MDN3203976.1"/>
    </source>
</evidence>
<dbReference type="PANTHER" id="PTHR36436:SF6">
    <property type="entry name" value="SLL5081 PROTEIN"/>
    <property type="match status" value="1"/>
</dbReference>
<evidence type="ECO:0000313" key="2">
    <source>
        <dbReference type="Proteomes" id="UP001171916"/>
    </source>
</evidence>
<dbReference type="InterPro" id="IPR035948">
    <property type="entry name" value="YwqG-like_sf"/>
</dbReference>
<comment type="caution">
    <text evidence="1">The sequence shown here is derived from an EMBL/GenBank/DDBJ whole genome shotgun (WGS) entry which is preliminary data.</text>
</comment>
<sequence>MIKKLGSFVILVFISCSQVKSPDSRDPTKERYLKAIQTIKWSSGIENIEALLRPGIKVVQDQSIDKQGLGVSRFGGTPDLPEGLNWPTFEDNPMVFLAQINLSEIEKLDLDKELPNSGMIYFFVHFNKPENQFGTYYEFIFDKSEYKVIYSESQKLENVPFPQALLTEYRFVPQRMSFETIYTFPSYETLEVRSMSPTDQEKAYNLNYSFGNQEIQQILGYTSPVQTDVTFDWAFSYLNYQTYDLDELDRAKIDSVRPTFINLLQFTLANPQTGFNKIGSSTGYFGITKQDLQNKKFENTILVFQDT</sequence>
<dbReference type="EMBL" id="JAUEPH010000003">
    <property type="protein sequence ID" value="MDN3203976.1"/>
    <property type="molecule type" value="Genomic_DNA"/>
</dbReference>
<gene>
    <name evidence="1" type="ORF">QVH07_07440</name>
</gene>
<accession>A0ABT7YBS0</accession>
<name>A0ABT7YBS0_9BACT</name>
<keyword evidence="2" id="KW-1185">Reference proteome</keyword>
<dbReference type="Gene3D" id="2.30.320.10">
    <property type="entry name" value="YwqG-like"/>
    <property type="match status" value="1"/>
</dbReference>
<dbReference type="SUPFAM" id="SSF103032">
    <property type="entry name" value="Hypothetical protein YwqG"/>
    <property type="match status" value="1"/>
</dbReference>
<dbReference type="Proteomes" id="UP001171916">
    <property type="component" value="Unassembled WGS sequence"/>
</dbReference>
<dbReference type="InterPro" id="IPR015315">
    <property type="entry name" value="DUF1963"/>
</dbReference>
<dbReference type="PANTHER" id="PTHR36436">
    <property type="entry name" value="SLL5081 PROTEIN"/>
    <property type="match status" value="1"/>
</dbReference>